<dbReference type="Gene3D" id="3.30.10.20">
    <property type="match status" value="1"/>
</dbReference>
<comment type="caution">
    <text evidence="3">The sequence shown here is derived from an EMBL/GenBank/DDBJ whole genome shotgun (WGS) entry which is preliminary data.</text>
</comment>
<evidence type="ECO:0000256" key="1">
    <source>
        <dbReference type="SAM" id="MobiDB-lite"/>
    </source>
</evidence>
<feature type="compositionally biased region" description="Acidic residues" evidence="1">
    <location>
        <begin position="358"/>
        <end position="372"/>
    </location>
</feature>
<organism evidence="3 4">
    <name type="scientific">Streptomyces flavalbus</name>
    <dbReference type="NCBI Taxonomy" id="2665155"/>
    <lineage>
        <taxon>Bacteria</taxon>
        <taxon>Bacillati</taxon>
        <taxon>Actinomycetota</taxon>
        <taxon>Actinomycetes</taxon>
        <taxon>Kitasatosporales</taxon>
        <taxon>Streptomycetaceae</taxon>
        <taxon>Streptomyces</taxon>
    </lineage>
</organism>
<dbReference type="CDD" id="cd06577">
    <property type="entry name" value="PASTA_pknB"/>
    <property type="match status" value="1"/>
</dbReference>
<feature type="domain" description="PASTA" evidence="2">
    <location>
        <begin position="267"/>
        <end position="333"/>
    </location>
</feature>
<evidence type="ECO:0000313" key="4">
    <source>
        <dbReference type="Proteomes" id="UP001597023"/>
    </source>
</evidence>
<dbReference type="PROSITE" id="PS51257">
    <property type="entry name" value="PROKAR_LIPOPROTEIN"/>
    <property type="match status" value="1"/>
</dbReference>
<dbReference type="Proteomes" id="UP001597023">
    <property type="component" value="Unassembled WGS sequence"/>
</dbReference>
<accession>A0ABW2WE29</accession>
<dbReference type="SUPFAM" id="SSF54184">
    <property type="entry name" value="Penicillin-binding protein 2x (pbp-2x), c-terminal domain"/>
    <property type="match status" value="1"/>
</dbReference>
<gene>
    <name evidence="3" type="ORF">ACFQZ6_20780</name>
</gene>
<evidence type="ECO:0000313" key="3">
    <source>
        <dbReference type="EMBL" id="MFD0316600.1"/>
    </source>
</evidence>
<feature type="compositionally biased region" description="Polar residues" evidence="1">
    <location>
        <begin position="284"/>
        <end position="299"/>
    </location>
</feature>
<dbReference type="EMBL" id="JBHTEB010000001">
    <property type="protein sequence ID" value="MFD0316600.1"/>
    <property type="molecule type" value="Genomic_DNA"/>
</dbReference>
<dbReference type="PROSITE" id="PS51178">
    <property type="entry name" value="PASTA"/>
    <property type="match status" value="1"/>
</dbReference>
<dbReference type="Pfam" id="PF20568">
    <property type="entry name" value="DUF6777"/>
    <property type="match status" value="1"/>
</dbReference>
<sequence length="372" mass="38369">MKRTRGSGRAVIALVAVLAVVGVLSTACVPASRVAVRAVARGVPAAAPFFKNLGKDIAIGAALSGLGGVLEGGDPGLYGGTRDAGHCDKAALVDFLQAPENRRKAREWADVKGLGGIGEIDGYVKKLTPVLLRTDTLVRNHDFKKGRAAPFDALLEAGIAVLVDELGVPAVQCSCGNPLRAFEHSVDEADVEFDGRNKKWTSYDEKRVAKVEPAPEEDPVEVYQLVDVEDPDAGLAREAGSNGTDDTPLPTAPDPENPSVTPSDSAPTDTVTVPDVQGWPATDATATLETQGMQVTTVEEFSDTAAPGTVLAQSPDPGTEVPAGSGITLTIASDGTTVPDPDPSPTDAVDPLASAAPDDGEYAGEEETPDTG</sequence>
<reference evidence="4" key="1">
    <citation type="journal article" date="2019" name="Int. J. Syst. Evol. Microbiol.">
        <title>The Global Catalogue of Microorganisms (GCM) 10K type strain sequencing project: providing services to taxonomists for standard genome sequencing and annotation.</title>
        <authorList>
            <consortium name="The Broad Institute Genomics Platform"/>
            <consortium name="The Broad Institute Genome Sequencing Center for Infectious Disease"/>
            <person name="Wu L."/>
            <person name="Ma J."/>
        </authorList>
    </citation>
    <scope>NUCLEOTIDE SEQUENCE [LARGE SCALE GENOMIC DNA]</scope>
    <source>
        <strain evidence="4">CGMCC 4.7400</strain>
    </source>
</reference>
<dbReference type="SMART" id="SM00740">
    <property type="entry name" value="PASTA"/>
    <property type="match status" value="1"/>
</dbReference>
<proteinExistence type="predicted"/>
<feature type="compositionally biased region" description="Low complexity" evidence="1">
    <location>
        <begin position="333"/>
        <end position="351"/>
    </location>
</feature>
<dbReference type="InterPro" id="IPR046704">
    <property type="entry name" value="DUF6777"/>
</dbReference>
<dbReference type="Pfam" id="PF03793">
    <property type="entry name" value="PASTA"/>
    <property type="match status" value="1"/>
</dbReference>
<dbReference type="RefSeq" id="WP_381611318.1">
    <property type="nucleotide sequence ID" value="NZ_JBHTEB010000001.1"/>
</dbReference>
<keyword evidence="4" id="KW-1185">Reference proteome</keyword>
<name>A0ABW2WE29_9ACTN</name>
<protein>
    <submittedName>
        <fullName evidence="3">DUF6777 domain-containing protein</fullName>
    </submittedName>
</protein>
<feature type="compositionally biased region" description="Polar residues" evidence="1">
    <location>
        <begin position="258"/>
        <end position="271"/>
    </location>
</feature>
<feature type="region of interest" description="Disordered" evidence="1">
    <location>
        <begin position="234"/>
        <end position="372"/>
    </location>
</feature>
<evidence type="ECO:0000259" key="2">
    <source>
        <dbReference type="PROSITE" id="PS51178"/>
    </source>
</evidence>
<dbReference type="InterPro" id="IPR005543">
    <property type="entry name" value="PASTA_dom"/>
</dbReference>